<gene>
    <name evidence="15 16" type="primary">LOC105034437</name>
</gene>
<evidence type="ECO:0000313" key="16">
    <source>
        <dbReference type="RefSeq" id="XP_019702559.1"/>
    </source>
</evidence>
<dbReference type="Pfam" id="PF23598">
    <property type="entry name" value="LRR_14"/>
    <property type="match status" value="1"/>
</dbReference>
<dbReference type="PANTHER" id="PTHR36766">
    <property type="entry name" value="PLANT BROAD-SPECTRUM MILDEW RESISTANCE PROTEIN RPW8"/>
    <property type="match status" value="1"/>
</dbReference>
<dbReference type="InterPro" id="IPR038005">
    <property type="entry name" value="RX-like_CC"/>
</dbReference>
<dbReference type="SUPFAM" id="SSF52540">
    <property type="entry name" value="P-loop containing nucleoside triphosphate hydrolases"/>
    <property type="match status" value="1"/>
</dbReference>
<dbReference type="FunFam" id="3.40.50.300:FF:001091">
    <property type="entry name" value="Probable disease resistance protein At1g61300"/>
    <property type="match status" value="1"/>
</dbReference>
<dbReference type="GO" id="GO:0002758">
    <property type="term" value="P:innate immune response-activating signaling pathway"/>
    <property type="evidence" value="ECO:0007669"/>
    <property type="project" value="UniProtKB-ARBA"/>
</dbReference>
<dbReference type="GO" id="GO:0042742">
    <property type="term" value="P:defense response to bacterium"/>
    <property type="evidence" value="ECO:0007669"/>
    <property type="project" value="UniProtKB-ARBA"/>
</dbReference>
<dbReference type="Pfam" id="PF13855">
    <property type="entry name" value="LRR_8"/>
    <property type="match status" value="1"/>
</dbReference>
<feature type="domain" description="Disease resistance protein winged helix" evidence="11">
    <location>
        <begin position="442"/>
        <end position="506"/>
    </location>
</feature>
<dbReference type="InterPro" id="IPR001611">
    <property type="entry name" value="Leu-rich_rpt"/>
</dbReference>
<evidence type="ECO:0000256" key="8">
    <source>
        <dbReference type="SAM" id="MobiDB-lite"/>
    </source>
</evidence>
<organism evidence="15">
    <name type="scientific">Elaeis guineensis var. tenera</name>
    <name type="common">Oil palm</name>
    <dbReference type="NCBI Taxonomy" id="51953"/>
    <lineage>
        <taxon>Eukaryota</taxon>
        <taxon>Viridiplantae</taxon>
        <taxon>Streptophyta</taxon>
        <taxon>Embryophyta</taxon>
        <taxon>Tracheophyta</taxon>
        <taxon>Spermatophyta</taxon>
        <taxon>Magnoliopsida</taxon>
        <taxon>Liliopsida</taxon>
        <taxon>Arecaceae</taxon>
        <taxon>Arecoideae</taxon>
        <taxon>Cocoseae</taxon>
        <taxon>Elaeidinae</taxon>
        <taxon>Elaeis</taxon>
    </lineage>
</organism>
<dbReference type="OrthoDB" id="649736at2759"/>
<keyword evidence="2" id="KW-0433">Leucine-rich repeat</keyword>
<dbReference type="RefSeq" id="XP_019702559.1">
    <property type="nucleotide sequence ID" value="XM_019847000.2"/>
</dbReference>
<evidence type="ECO:0000259" key="11">
    <source>
        <dbReference type="Pfam" id="PF23559"/>
    </source>
</evidence>
<dbReference type="InterPro" id="IPR032675">
    <property type="entry name" value="LRR_dom_sf"/>
</dbReference>
<dbReference type="Gene3D" id="1.20.5.4130">
    <property type="match status" value="1"/>
</dbReference>
<keyword evidence="5" id="KW-0611">Plant defense</keyword>
<dbReference type="AlphaFoldDB" id="A0A6J0PCF2"/>
<evidence type="ECO:0000313" key="15">
    <source>
        <dbReference type="RefSeq" id="XP_019702558.1"/>
    </source>
</evidence>
<dbReference type="GO" id="GO:0009626">
    <property type="term" value="P:plant-type hypersensitive response"/>
    <property type="evidence" value="ECO:0007669"/>
    <property type="project" value="UniProtKB-ARBA"/>
</dbReference>
<dbReference type="Pfam" id="PF00931">
    <property type="entry name" value="NB-ARC"/>
    <property type="match status" value="1"/>
</dbReference>
<evidence type="ECO:0000256" key="1">
    <source>
        <dbReference type="ARBA" id="ARBA00008894"/>
    </source>
</evidence>
<dbReference type="InterPro" id="IPR058922">
    <property type="entry name" value="WHD_DRP"/>
</dbReference>
<evidence type="ECO:0000259" key="12">
    <source>
        <dbReference type="Pfam" id="PF23598"/>
    </source>
</evidence>
<keyword evidence="4" id="KW-0547">Nucleotide-binding</keyword>
<dbReference type="Gene3D" id="3.80.10.10">
    <property type="entry name" value="Ribonuclease Inhibitor"/>
    <property type="match status" value="2"/>
</dbReference>
<evidence type="ECO:0000256" key="6">
    <source>
        <dbReference type="ARBA" id="ARBA00022840"/>
    </source>
</evidence>
<dbReference type="InterPro" id="IPR042197">
    <property type="entry name" value="Apaf_helical"/>
</dbReference>
<dbReference type="FunFam" id="1.10.10.10:FF:000322">
    <property type="entry name" value="Probable disease resistance protein At1g63360"/>
    <property type="match status" value="1"/>
</dbReference>
<evidence type="ECO:0000256" key="5">
    <source>
        <dbReference type="ARBA" id="ARBA00022821"/>
    </source>
</evidence>
<dbReference type="PANTHER" id="PTHR36766:SF40">
    <property type="entry name" value="DISEASE RESISTANCE PROTEIN RGA3"/>
    <property type="match status" value="1"/>
</dbReference>
<dbReference type="InterPro" id="IPR027417">
    <property type="entry name" value="P-loop_NTPase"/>
</dbReference>
<dbReference type="InterPro" id="IPR036388">
    <property type="entry name" value="WH-like_DNA-bd_sf"/>
</dbReference>
<dbReference type="Pfam" id="PF18052">
    <property type="entry name" value="Rx_N"/>
    <property type="match status" value="1"/>
</dbReference>
<proteinExistence type="inferred from homology"/>
<feature type="coiled-coil region" evidence="7">
    <location>
        <begin position="34"/>
        <end position="64"/>
    </location>
</feature>
<evidence type="ECO:0000259" key="9">
    <source>
        <dbReference type="Pfam" id="PF00931"/>
    </source>
</evidence>
<name>A0A6J0PCF2_ELAGV</name>
<dbReference type="GO" id="GO:0005524">
    <property type="term" value="F:ATP binding"/>
    <property type="evidence" value="ECO:0007669"/>
    <property type="project" value="UniProtKB-KW"/>
</dbReference>
<dbReference type="GO" id="GO:0043531">
    <property type="term" value="F:ADP binding"/>
    <property type="evidence" value="ECO:0007669"/>
    <property type="project" value="InterPro"/>
</dbReference>
<feature type="domain" description="NB-ARC" evidence="9">
    <location>
        <begin position="188"/>
        <end position="357"/>
    </location>
</feature>
<dbReference type="InterPro" id="IPR056789">
    <property type="entry name" value="LRR_R13L1-DRL21"/>
</dbReference>
<keyword evidence="14" id="KW-1185">Reference proteome</keyword>
<evidence type="ECO:0000313" key="14">
    <source>
        <dbReference type="Proteomes" id="UP000504607"/>
    </source>
</evidence>
<dbReference type="Pfam" id="PF25019">
    <property type="entry name" value="LRR_R13L1-DRL21"/>
    <property type="match status" value="1"/>
</dbReference>
<reference evidence="15" key="1">
    <citation type="submission" date="2022-04" db="UniProtKB">
        <authorList>
            <consortium name="RefSeq"/>
        </authorList>
    </citation>
    <scope>IDENTIFICATION</scope>
</reference>
<keyword evidence="7" id="KW-0175">Coiled coil</keyword>
<dbReference type="Gene3D" id="1.10.10.10">
    <property type="entry name" value="Winged helix-like DNA-binding domain superfamily/Winged helix DNA-binding domain"/>
    <property type="match status" value="1"/>
</dbReference>
<evidence type="ECO:0000256" key="4">
    <source>
        <dbReference type="ARBA" id="ARBA00022741"/>
    </source>
</evidence>
<evidence type="ECO:0000259" key="13">
    <source>
        <dbReference type="Pfam" id="PF25019"/>
    </source>
</evidence>
<dbReference type="RefSeq" id="XP_019702558.1">
    <property type="nucleotide sequence ID" value="XM_019846999.2"/>
</dbReference>
<sequence length="1048" mass="120203">MTSDSLSSILLNTSQIWSFVQRWAVSPSSSSDPRANVLKDLKELERARKRIQAVLDDAEEREIRDEAVKLWLKELKGVAYDAEDVLDEYHYEELRAEAEARASRKRKRVEGDDEEEVSGSPMTTVVSLPNAMGDRIRAIRERFDEILKHRELLRLREEDGERRVFRPTYPAPTSHMVNGSSIYGRAHDKQEVIDLLLSEGMENGISVIPIVGKGGLGKTTIAQLVYNDSKVKEYFDLTGWVCVSNDFDVTRLTKAIIESLTQTETPCVLTQLSSLQNALEEKVKKKRVLLVLDDVWNEQQNLWESLRIPFVGAETVQIIVTCRNDSVAQIMQTVCSYYPDYLSEGDSWLLFKHHAFGGQISEEQLGLVDIGKRIVEKCSGLPLAVKTIGSLLRHLRDEDSWMEVLQSAIWELDKNNETLASLRLSYNRMPAHLKPCFVYTSMFPKDYVFDKDVLVRLWMAQGFITLEGRRRMEEIGHDYFNDLQRRSFFDSFYFGFKMHDMIHDLAKSIAGNECCAVMDKKLPGFPDQVRHLYMHGDEELVKSLCSHNLWALRTLILEDRCIDAKVTQFQLLLPRTRCLRTLEFEWQREDGLPDSIGHLKHLRYLHVRSRYIRRLPKSVCLLYHLQTLILDCGHIFSGGHLAELPDGLGNFTNLQYFKLWAGRIIRLPESECRLHHLQTLVLECGSLAKLPDGLGNLTNLLYFKLRSNVIERLPRSICQLSNLQKLNIQSCRNLVELPSGIGSLTNLRLLDTAFTGIHYLPVGIKKLTNLQRLYGSFKVRRGKEYGGIEVLKDLVNLQGTLQISGLSNLVNTEDARDACLEYKHKLKELYLDWYDVDRICGGPQLLRLHACPEENMDLPADEEREEVILQYLQPHPNLEKLHMDGYGGSKFPKWVGNPFSFAALQEIKITNCEEISSLPLYIHSDIGKLDALEQPQSMLKRVYIDNCWQLTSIAGLHKLHSLKDLTIYDCPQLQLLSKEGLPFKLEKLHIEHCQRLTLVSGMQNLTSLKALIIRHCPKFEITTEVQHSSMPNKIEIVNCPGMGHWCHI</sequence>
<feature type="domain" description="Disease resistance R13L4/SHOC-2-like LRR" evidence="12">
    <location>
        <begin position="547"/>
        <end position="660"/>
    </location>
</feature>
<dbReference type="InterPro" id="IPR002182">
    <property type="entry name" value="NB-ARC"/>
</dbReference>
<accession>A0A6J0PCF2</accession>
<evidence type="ECO:0000256" key="2">
    <source>
        <dbReference type="ARBA" id="ARBA00022614"/>
    </source>
</evidence>
<dbReference type="Gene3D" id="1.10.8.430">
    <property type="entry name" value="Helical domain of apoptotic protease-activating factors"/>
    <property type="match status" value="1"/>
</dbReference>
<evidence type="ECO:0000256" key="7">
    <source>
        <dbReference type="SAM" id="Coils"/>
    </source>
</evidence>
<evidence type="ECO:0000259" key="10">
    <source>
        <dbReference type="Pfam" id="PF18052"/>
    </source>
</evidence>
<keyword evidence="3" id="KW-0677">Repeat</keyword>
<feature type="region of interest" description="Disordered" evidence="8">
    <location>
        <begin position="102"/>
        <end position="125"/>
    </location>
</feature>
<dbReference type="InterPro" id="IPR055414">
    <property type="entry name" value="LRR_R13L4/SHOC2-like"/>
</dbReference>
<dbReference type="PRINTS" id="PR00364">
    <property type="entry name" value="DISEASERSIST"/>
</dbReference>
<dbReference type="SUPFAM" id="SSF52058">
    <property type="entry name" value="L domain-like"/>
    <property type="match status" value="1"/>
</dbReference>
<feature type="domain" description="Disease resistance N-terminal" evidence="10">
    <location>
        <begin position="36"/>
        <end position="105"/>
    </location>
</feature>
<comment type="similarity">
    <text evidence="1">Belongs to the disease resistance NB-LRR family.</text>
</comment>
<feature type="domain" description="R13L1/DRL21-like LRR repeat region" evidence="13">
    <location>
        <begin position="788"/>
        <end position="922"/>
    </location>
</feature>
<dbReference type="Pfam" id="PF23559">
    <property type="entry name" value="WHD_DRP"/>
    <property type="match status" value="1"/>
</dbReference>
<evidence type="ECO:0000256" key="3">
    <source>
        <dbReference type="ARBA" id="ARBA00022737"/>
    </source>
</evidence>
<protein>
    <submittedName>
        <fullName evidence="16">Disease resistance protein RGA3 isoform X1</fullName>
    </submittedName>
    <submittedName>
        <fullName evidence="15">Disease resistance protein RGA3 isoform X2</fullName>
    </submittedName>
</protein>
<dbReference type="Proteomes" id="UP000504607">
    <property type="component" value="Unplaced"/>
</dbReference>
<dbReference type="InterPro" id="IPR041118">
    <property type="entry name" value="Rx_N"/>
</dbReference>
<dbReference type="CDD" id="cd14798">
    <property type="entry name" value="RX-CC_like"/>
    <property type="match status" value="1"/>
</dbReference>
<dbReference type="Gene3D" id="3.40.50.300">
    <property type="entry name" value="P-loop containing nucleotide triphosphate hydrolases"/>
    <property type="match status" value="1"/>
</dbReference>
<keyword evidence="6" id="KW-0067">ATP-binding</keyword>